<dbReference type="InterPro" id="IPR001747">
    <property type="entry name" value="Vitellogenin_N"/>
</dbReference>
<comment type="caution">
    <text evidence="5">The sequence shown here is derived from an EMBL/GenBank/DDBJ whole genome shotgun (WGS) entry which is preliminary data.</text>
</comment>
<evidence type="ECO:0000313" key="5">
    <source>
        <dbReference type="EMBL" id="KAJ3666751.1"/>
    </source>
</evidence>
<dbReference type="GO" id="GO:0005319">
    <property type="term" value="F:lipid transporter activity"/>
    <property type="evidence" value="ECO:0007669"/>
    <property type="project" value="InterPro"/>
</dbReference>
<dbReference type="InterPro" id="IPR015819">
    <property type="entry name" value="Lipid_transp_b-sht_shell"/>
</dbReference>
<feature type="chain" id="PRO_5041238860" description="Vitellogenin domain-containing protein" evidence="3">
    <location>
        <begin position="20"/>
        <end position="1416"/>
    </location>
</feature>
<protein>
    <recommendedName>
        <fullName evidence="4">Vitellogenin domain-containing protein</fullName>
    </recommendedName>
</protein>
<dbReference type="PANTHER" id="PTHR23345">
    <property type="entry name" value="VITELLOGENIN-RELATED"/>
    <property type="match status" value="1"/>
</dbReference>
<dbReference type="PANTHER" id="PTHR23345:SF33">
    <property type="entry name" value="CROSSVEINLESS D"/>
    <property type="match status" value="1"/>
</dbReference>
<dbReference type="SUPFAM" id="SSF48431">
    <property type="entry name" value="Lipovitellin-phosvitin complex, superhelical domain"/>
    <property type="match status" value="1"/>
</dbReference>
<comment type="caution">
    <text evidence="2">Lacks conserved residue(s) required for the propagation of feature annotation.</text>
</comment>
<reference evidence="5" key="1">
    <citation type="journal article" date="2023" name="G3 (Bethesda)">
        <title>Whole genome assemblies of Zophobas morio and Tenebrio molitor.</title>
        <authorList>
            <person name="Kaur S."/>
            <person name="Stinson S.A."/>
            <person name="diCenzo G.C."/>
        </authorList>
    </citation>
    <scope>NUCLEOTIDE SEQUENCE</scope>
    <source>
        <strain evidence="5">QUZm001</strain>
    </source>
</reference>
<evidence type="ECO:0000313" key="6">
    <source>
        <dbReference type="Proteomes" id="UP001168821"/>
    </source>
</evidence>
<dbReference type="InterPro" id="IPR015816">
    <property type="entry name" value="Vitellinogen_b-sht_N"/>
</dbReference>
<dbReference type="Gene3D" id="1.25.10.20">
    <property type="entry name" value="Vitellinogen, superhelical"/>
    <property type="match status" value="1"/>
</dbReference>
<feature type="domain" description="Vitellogenin" evidence="4">
    <location>
        <begin position="41"/>
        <end position="690"/>
    </location>
</feature>
<feature type="signal peptide" evidence="3">
    <location>
        <begin position="1"/>
        <end position="19"/>
    </location>
</feature>
<dbReference type="Pfam" id="PF01347">
    <property type="entry name" value="Vitellogenin_N"/>
    <property type="match status" value="1"/>
</dbReference>
<proteinExistence type="predicted"/>
<dbReference type="InterPro" id="IPR050733">
    <property type="entry name" value="Vitellogenin/Apolipophorin"/>
</dbReference>
<evidence type="ECO:0000256" key="2">
    <source>
        <dbReference type="PROSITE-ProRule" id="PRU00557"/>
    </source>
</evidence>
<evidence type="ECO:0000256" key="1">
    <source>
        <dbReference type="ARBA" id="ARBA00022729"/>
    </source>
</evidence>
<dbReference type="PROSITE" id="PS51211">
    <property type="entry name" value="VITELLOGENIN"/>
    <property type="match status" value="1"/>
</dbReference>
<dbReference type="EMBL" id="JALNTZ010000001">
    <property type="protein sequence ID" value="KAJ3666751.1"/>
    <property type="molecule type" value="Genomic_DNA"/>
</dbReference>
<dbReference type="SMART" id="SM00638">
    <property type="entry name" value="LPD_N"/>
    <property type="match status" value="1"/>
</dbReference>
<organism evidence="5 6">
    <name type="scientific">Zophobas morio</name>
    <dbReference type="NCBI Taxonomy" id="2755281"/>
    <lineage>
        <taxon>Eukaryota</taxon>
        <taxon>Metazoa</taxon>
        <taxon>Ecdysozoa</taxon>
        <taxon>Arthropoda</taxon>
        <taxon>Hexapoda</taxon>
        <taxon>Insecta</taxon>
        <taxon>Pterygota</taxon>
        <taxon>Neoptera</taxon>
        <taxon>Endopterygota</taxon>
        <taxon>Coleoptera</taxon>
        <taxon>Polyphaga</taxon>
        <taxon>Cucujiformia</taxon>
        <taxon>Tenebrionidae</taxon>
        <taxon>Zophobas</taxon>
    </lineage>
</organism>
<dbReference type="Gene3D" id="2.30.230.10">
    <property type="entry name" value="Lipovitellin, beta-sheet shell regions, chain A"/>
    <property type="match status" value="1"/>
</dbReference>
<keyword evidence="1 3" id="KW-0732">Signal</keyword>
<accession>A0AA38J4C8</accession>
<sequence length="1416" mass="164998">MRWLTLVTLIGKFLVYIKLANLDNQVYLHVPGYTLHIIFAFNHQNEAVYKWNAVVRAGTYLPVPYASMSTLTGKIHFKSTSDTTYAKISNLNYKLYNGPLDHVQEHQAHDLPLPKEANEIENVFQIVYNDGLVAKILTQKDEKEFSRNVKRAIASIFQMNSSIVSRTYHHPETFIGGENSLHGNITVEYSIYPRENGQLEVHKLYDMSNTRVFRDISADARHSHCEVKPEHPVMQNSKRIYTVVTNNENRVVTHIRAVGTIVYYPYQAKSDAQIIFVDQKFELVKDGSKNEEYHLDPPLSELDLTYHPHVLLNSGLLDESNGRHTPDYEKILPQIRQLLADISAYLQQNHIKIQGPDTKHEQLINRVQRLLTRLDAQKLHALHKSLQQDTLNIFIHVLPLISTPVSALYIKNLIIKNEVNDEIAVELLQKLPDNLSPSTKLLHDLEDLIHLNDTYNWEVRKVAILSFSTLIYRSYLFAKEHALGESEDDLQSPYQKYVDEYVTRLQGSKQYKVQMVYTFALFNIRLPITLKYLIPALNGEYWSDQHLRLLSLWAASASLLDSGSVFETFWPIFSNRNELVEIRLIAFYYIMHSQPSHFRLNNLFTYLITETEKEVYSYCYSYLQSVLKSTNPCNEELRLKIAQMLKFSPPPRGGLSSVKHYGYTDSKFGFGSEIQYHVINTNRSHLHAVFLLSHEHDKYQRDRMFFVKIHDGRPGDATSIFSLYKAFVERIILKGDSPHIEGVFLKRDKVVNTLYFDENTSLDIQRTQQWLFQDDDVRKTFLDISYQQHQRVLIPTDIGFPAMWEFLQPQVTQNNIIRITKRLNYDLGYRYVNWIHFHHGLRFYNPLGDIWQGVGRYHCYDEAWPFSFKWFWNSVGTVGVSWEKNGFFEKNTSGVRSHVKQMVFAKSENQHDILKQSSPHSKTFHVVSDGKRFRHDYNLIDVDDFNTGHKLYVSLFDSDVHVSNGSFKHQVTQFAQTYTKQIHTPIDHLILSLMNWRQYTMIMPDPGTHGFILQVVPSQKYDISNINLSFYMGLKHENFRLKYDIESNNQILKSWVANLSVEINLGYTFEKFKLNLTRVIPKQQDYRICVDGFRKISREISGHFSISMGQIKNDVCPHDSDIEVDVITKRSLKQTDGNHKYLSCQYVVPYFFKPFNTLECSASPDTLRRYEYHIKTKNLSNELKKSATNWWNRLVRYYQSYYTFEEQNNDNLGNEDLQVEIEFPMQANEIDVHVGTSQNLHHLSGIPAGYWSWLGVSPDNVTSPQHLFHLFGDEAQLLCTVYFDRQYFNDTLVSKEVPRNWTLYVDRRGVISIYAKATSNNTLAMKAVSGDVILEVNPYGESFQIVVNGKQKSIREYFQQEWFIYRPYVDFNLPSDFLFKIGFGVEYDTNCLKFFGYGSFDGGLCSKKQNTVGTNK</sequence>
<gene>
    <name evidence="5" type="ORF">Zmor_002183</name>
</gene>
<evidence type="ECO:0000259" key="4">
    <source>
        <dbReference type="PROSITE" id="PS51211"/>
    </source>
</evidence>
<dbReference type="SUPFAM" id="SSF56968">
    <property type="entry name" value="Lipovitellin-phosvitin complex, beta-sheet shell regions"/>
    <property type="match status" value="1"/>
</dbReference>
<dbReference type="InterPro" id="IPR011030">
    <property type="entry name" value="Lipovitellin_superhlx_dom"/>
</dbReference>
<evidence type="ECO:0000256" key="3">
    <source>
        <dbReference type="SAM" id="SignalP"/>
    </source>
</evidence>
<keyword evidence="6" id="KW-1185">Reference proteome</keyword>
<dbReference type="Proteomes" id="UP001168821">
    <property type="component" value="Unassembled WGS sequence"/>
</dbReference>
<name>A0AA38J4C8_9CUCU</name>